<keyword evidence="3" id="KW-1185">Reference proteome</keyword>
<protein>
    <submittedName>
        <fullName evidence="2">Haem-binding domain-containing protein</fullName>
    </submittedName>
</protein>
<dbReference type="EMBL" id="FNQK01000006">
    <property type="protein sequence ID" value="SEA08453.1"/>
    <property type="molecule type" value="Genomic_DNA"/>
</dbReference>
<sequence length="157" mass="18122">MKLLKNIVFAFLLLFGIAQFFGPEKNEGSLESVNAFLAETNPPENVKAILQESCFDCHSNSTRYPWYNNITPINYWLADHVKDGKKHLDFSNWEGNSVKRKDHKMEELIEMVEQKEMPLPSYTYTHIEAELSDAQIQAVIDWANQVRLGYALVPMPE</sequence>
<dbReference type="RefSeq" id="WP_092133247.1">
    <property type="nucleotide sequence ID" value="NZ_FNQK01000006.1"/>
</dbReference>
<gene>
    <name evidence="2" type="ORF">SAMN04487990_106112</name>
</gene>
<evidence type="ECO:0000313" key="2">
    <source>
        <dbReference type="EMBL" id="SEA08453.1"/>
    </source>
</evidence>
<organism evidence="2 3">
    <name type="scientific">Bizionia paragorgiae</name>
    <dbReference type="NCBI Taxonomy" id="283786"/>
    <lineage>
        <taxon>Bacteria</taxon>
        <taxon>Pseudomonadati</taxon>
        <taxon>Bacteroidota</taxon>
        <taxon>Flavobacteriia</taxon>
        <taxon>Flavobacteriales</taxon>
        <taxon>Flavobacteriaceae</taxon>
        <taxon>Bizionia</taxon>
    </lineage>
</organism>
<proteinExistence type="predicted"/>
<reference evidence="3" key="1">
    <citation type="submission" date="2016-10" db="EMBL/GenBank/DDBJ databases">
        <authorList>
            <person name="Varghese N."/>
            <person name="Submissions S."/>
        </authorList>
    </citation>
    <scope>NUCLEOTIDE SEQUENCE [LARGE SCALE GENOMIC DNA]</scope>
    <source>
        <strain evidence="3">DSM 23842</strain>
    </source>
</reference>
<feature type="domain" description="Haem-binding" evidence="1">
    <location>
        <begin position="8"/>
        <end position="147"/>
    </location>
</feature>
<dbReference type="OrthoDB" id="196738at2"/>
<dbReference type="Proteomes" id="UP000198846">
    <property type="component" value="Unassembled WGS sequence"/>
</dbReference>
<name>A0A1H3YA82_BIZPA</name>
<accession>A0A1H3YA82</accession>
<dbReference type="SMART" id="SM01235">
    <property type="entry name" value="Haem_bd"/>
    <property type="match status" value="1"/>
</dbReference>
<dbReference type="AlphaFoldDB" id="A0A1H3YA82"/>
<dbReference type="Pfam" id="PF14376">
    <property type="entry name" value="Haem_bd"/>
    <property type="match status" value="1"/>
</dbReference>
<dbReference type="InterPro" id="IPR025992">
    <property type="entry name" value="Haem-bd"/>
</dbReference>
<evidence type="ECO:0000313" key="3">
    <source>
        <dbReference type="Proteomes" id="UP000198846"/>
    </source>
</evidence>
<evidence type="ECO:0000259" key="1">
    <source>
        <dbReference type="SMART" id="SM01235"/>
    </source>
</evidence>
<dbReference type="STRING" id="283786.SAMN04487990_106112"/>